<keyword evidence="3" id="KW-0444">Lipid biosynthesis</keyword>
<protein>
    <submittedName>
        <fullName evidence="16">Ergosterol biosynthetic protein 28</fullName>
    </submittedName>
</protein>
<dbReference type="EMBL" id="JAOPHQ010006600">
    <property type="protein sequence ID" value="KAK0130889.1"/>
    <property type="molecule type" value="Genomic_DNA"/>
</dbReference>
<dbReference type="AlphaFoldDB" id="A0AA47LZN7"/>
<keyword evidence="7" id="KW-1133">Transmembrane helix</keyword>
<evidence type="ECO:0000313" key="16">
    <source>
        <dbReference type="EMBL" id="KAK0130889.1"/>
    </source>
</evidence>
<keyword evidence="8" id="KW-0756">Sterol biosynthesis</keyword>
<keyword evidence="4" id="KW-0812">Transmembrane</keyword>
<feature type="region of interest" description="Disordered" evidence="14">
    <location>
        <begin position="275"/>
        <end position="294"/>
    </location>
</feature>
<gene>
    <name evidence="16" type="primary">ERG28_1</name>
    <name evidence="16" type="ORF">N1851_034433</name>
</gene>
<keyword evidence="6" id="KW-0752">Steroid biosynthesis</keyword>
<dbReference type="InterPro" id="IPR013087">
    <property type="entry name" value="Znf_C2H2_type"/>
</dbReference>
<keyword evidence="17" id="KW-1185">Reference proteome</keyword>
<evidence type="ECO:0000256" key="11">
    <source>
        <dbReference type="ARBA" id="ARBA00023166"/>
    </source>
</evidence>
<dbReference type="GO" id="GO:0030674">
    <property type="term" value="F:protein-macromolecule adaptor activity"/>
    <property type="evidence" value="ECO:0007669"/>
    <property type="project" value="TreeGrafter"/>
</dbReference>
<feature type="region of interest" description="Disordered" evidence="14">
    <location>
        <begin position="1"/>
        <end position="29"/>
    </location>
</feature>
<evidence type="ECO:0000259" key="15">
    <source>
        <dbReference type="PROSITE" id="PS50157"/>
    </source>
</evidence>
<dbReference type="GO" id="GO:0005789">
    <property type="term" value="C:endoplasmic reticulum membrane"/>
    <property type="evidence" value="ECO:0007669"/>
    <property type="project" value="UniProtKB-SubCell"/>
</dbReference>
<evidence type="ECO:0000256" key="6">
    <source>
        <dbReference type="ARBA" id="ARBA00022955"/>
    </source>
</evidence>
<evidence type="ECO:0000256" key="3">
    <source>
        <dbReference type="ARBA" id="ARBA00022516"/>
    </source>
</evidence>
<organism evidence="16 17">
    <name type="scientific">Merluccius polli</name>
    <name type="common">Benguela hake</name>
    <name type="synonym">Merluccius cadenati</name>
    <dbReference type="NCBI Taxonomy" id="89951"/>
    <lineage>
        <taxon>Eukaryota</taxon>
        <taxon>Metazoa</taxon>
        <taxon>Chordata</taxon>
        <taxon>Craniata</taxon>
        <taxon>Vertebrata</taxon>
        <taxon>Euteleostomi</taxon>
        <taxon>Actinopterygii</taxon>
        <taxon>Neopterygii</taxon>
        <taxon>Teleostei</taxon>
        <taxon>Neoteleostei</taxon>
        <taxon>Acanthomorphata</taxon>
        <taxon>Zeiogadaria</taxon>
        <taxon>Gadariae</taxon>
        <taxon>Gadiformes</taxon>
        <taxon>Gadoidei</taxon>
        <taxon>Merlucciidae</taxon>
        <taxon>Merluccius</taxon>
    </lineage>
</organism>
<evidence type="ECO:0000256" key="10">
    <source>
        <dbReference type="ARBA" id="ARBA00023136"/>
    </source>
</evidence>
<keyword evidence="12" id="KW-0753">Steroid metabolism</keyword>
<dbReference type="PROSITE" id="PS50157">
    <property type="entry name" value="ZINC_FINGER_C2H2_2"/>
    <property type="match status" value="2"/>
</dbReference>
<keyword evidence="10" id="KW-0472">Membrane</keyword>
<reference evidence="16" key="1">
    <citation type="journal article" date="2023" name="Front. Mar. Sci.">
        <title>A new Merluccius polli reference genome to investigate the effects of global change in West African waters.</title>
        <authorList>
            <person name="Mateo J.L."/>
            <person name="Blanco-Fernandez C."/>
            <person name="Garcia-Vazquez E."/>
            <person name="Machado-Schiaffino G."/>
        </authorList>
    </citation>
    <scope>NUCLEOTIDE SEQUENCE</scope>
    <source>
        <strain evidence="16">C29</strain>
        <tissue evidence="16">Fin</tissue>
    </source>
</reference>
<evidence type="ECO:0000256" key="1">
    <source>
        <dbReference type="ARBA" id="ARBA00004477"/>
    </source>
</evidence>
<evidence type="ECO:0000256" key="5">
    <source>
        <dbReference type="ARBA" id="ARBA00022824"/>
    </source>
</evidence>
<dbReference type="PANTHER" id="PTHR15451">
    <property type="entry name" value="ERGOSTEROL BIOSYNTHETIC PROTEIN 28-RELATED"/>
    <property type="match status" value="1"/>
</dbReference>
<dbReference type="GO" id="GO:0008270">
    <property type="term" value="F:zinc ion binding"/>
    <property type="evidence" value="ECO:0007669"/>
    <property type="project" value="UniProtKB-KW"/>
</dbReference>
<dbReference type="SMART" id="SM00355">
    <property type="entry name" value="ZnF_C2H2"/>
    <property type="match status" value="3"/>
</dbReference>
<comment type="similarity">
    <text evidence="2">Belongs to the ERG28 family.</text>
</comment>
<accession>A0AA47LZN7</accession>
<keyword evidence="11" id="KW-1207">Sterol metabolism</keyword>
<keyword evidence="13" id="KW-0479">Metal-binding</keyword>
<evidence type="ECO:0000256" key="4">
    <source>
        <dbReference type="ARBA" id="ARBA00022692"/>
    </source>
</evidence>
<keyword evidence="9" id="KW-0443">Lipid metabolism</keyword>
<evidence type="ECO:0000256" key="8">
    <source>
        <dbReference type="ARBA" id="ARBA00023011"/>
    </source>
</evidence>
<evidence type="ECO:0000256" key="9">
    <source>
        <dbReference type="ARBA" id="ARBA00023098"/>
    </source>
</evidence>
<dbReference type="PROSITE" id="PS00028">
    <property type="entry name" value="ZINC_FINGER_C2H2_1"/>
    <property type="match status" value="3"/>
</dbReference>
<dbReference type="InterPro" id="IPR005352">
    <property type="entry name" value="Erg28"/>
</dbReference>
<dbReference type="GO" id="GO:0016126">
    <property type="term" value="P:sterol biosynthetic process"/>
    <property type="evidence" value="ECO:0007669"/>
    <property type="project" value="UniProtKB-KW"/>
</dbReference>
<name>A0AA47LZN7_MERPO</name>
<keyword evidence="13" id="KW-0863">Zinc-finger</keyword>
<keyword evidence="5" id="KW-0256">Endoplasmic reticulum</keyword>
<evidence type="ECO:0000256" key="7">
    <source>
        <dbReference type="ARBA" id="ARBA00022989"/>
    </source>
</evidence>
<feature type="domain" description="C2H2-type" evidence="15">
    <location>
        <begin position="227"/>
        <end position="257"/>
    </location>
</feature>
<dbReference type="Pfam" id="PF03694">
    <property type="entry name" value="Erg28"/>
    <property type="match status" value="1"/>
</dbReference>
<evidence type="ECO:0000313" key="17">
    <source>
        <dbReference type="Proteomes" id="UP001174136"/>
    </source>
</evidence>
<dbReference type="PANTHER" id="PTHR15451:SF19">
    <property type="entry name" value="ERGOSTEROL BIOSYNTHETIC PROTEIN 28 HOMOLOG"/>
    <property type="match status" value="1"/>
</dbReference>
<proteinExistence type="inferred from homology"/>
<comment type="caution">
    <text evidence="16">The sequence shown here is derived from an EMBL/GenBank/DDBJ whole genome shotgun (WGS) entry which is preliminary data.</text>
</comment>
<dbReference type="Proteomes" id="UP001174136">
    <property type="component" value="Unassembled WGS sequence"/>
</dbReference>
<evidence type="ECO:0000256" key="2">
    <source>
        <dbReference type="ARBA" id="ARBA00005377"/>
    </source>
</evidence>
<evidence type="ECO:0000256" key="13">
    <source>
        <dbReference type="PROSITE-ProRule" id="PRU00042"/>
    </source>
</evidence>
<sequence length="717" mass="80990">MVKQGGAPDGVRANQRTGATPWSHRSEPSDWLNSTATRLTGLVRRDATYIIRSRMSRFLNVLRSWMLMVSLIAMGNTVQSFRDHSFLSEKLYTGKPEFVNVLQARTFGIWTLLASTIRCACAIDIHNKTCGASVNTLKGYVMHQGLHKNEPHYQYVCYMESCKFQFRNYNAFKCHVYRRHRRSSNASQCQTLQAPFLCQLPHCQKQLIDLKDLLCHLKSHTSRREVVHCPFKNCDKTFSVTSSFTAHLSRKHKNPTALHVSGAYCPLSVPSESQSSVAESQPDEGSGVDEPEADVPDLAQMKSLYMRNLCMFYMKLQAKQLIPSSTIQSIVEEINSLNGICLQYTKIQLKASLQRKNELSETEIEDVLKTLDDVDIHGSCSSSLSTEYNRKQYFEENFPYVHPQPIFLGFDENRKEQYAQYVPIKHTLTTLLKHTDVLEQGSTSENESSPLILNDVCDGSVFKSSPLFAESGLTLKVILYQDAFEVVNPLGSAKKKHKLLGVYFTLANFEPFHRSTVDNLQLLLLCREADFKYFGHEKVFSQLITNLGELETNGLNISGNIVKATVFCIAGDNLGSHNIGGFTENFSTSQHFCRYCHVTRSELDNLEHHAPIRTVQEYNDTVIELQNGDASVVRVMDTGRPLLSFIKSSLPKMRDPEPLLERLQGLGVEDLEDLSYLQESDLLSVLRPIEARKLLSLLKKTIDYSSETASSPRSTSS</sequence>
<feature type="domain" description="C2H2-type" evidence="15">
    <location>
        <begin position="196"/>
        <end position="225"/>
    </location>
</feature>
<keyword evidence="13" id="KW-0862">Zinc</keyword>
<comment type="subcellular location">
    <subcellularLocation>
        <location evidence="1">Endoplasmic reticulum membrane</location>
        <topology evidence="1">Multi-pass membrane protein</topology>
    </subcellularLocation>
</comment>
<evidence type="ECO:0000256" key="12">
    <source>
        <dbReference type="ARBA" id="ARBA00023221"/>
    </source>
</evidence>
<evidence type="ECO:0000256" key="14">
    <source>
        <dbReference type="SAM" id="MobiDB-lite"/>
    </source>
</evidence>